<dbReference type="Gene3D" id="3.10.290.10">
    <property type="entry name" value="RNA-binding S4 domain"/>
    <property type="match status" value="1"/>
</dbReference>
<keyword evidence="2 7" id="KW-0694">RNA-binding</keyword>
<dbReference type="InterPro" id="IPR000876">
    <property type="entry name" value="Ribosomal_eS4"/>
</dbReference>
<dbReference type="Pfam" id="PF01479">
    <property type="entry name" value="S4"/>
    <property type="match status" value="1"/>
</dbReference>
<evidence type="ECO:0000256" key="4">
    <source>
        <dbReference type="ARBA" id="ARBA00023274"/>
    </source>
</evidence>
<dbReference type="GO" id="GO:0003735">
    <property type="term" value="F:structural constituent of ribosome"/>
    <property type="evidence" value="ECO:0007669"/>
    <property type="project" value="InterPro"/>
</dbReference>
<dbReference type="PROSITE" id="PS50889">
    <property type="entry name" value="S4"/>
    <property type="match status" value="1"/>
</dbReference>
<dbReference type="Gene3D" id="2.40.50.740">
    <property type="match status" value="1"/>
</dbReference>
<reference evidence="10 11" key="1">
    <citation type="submission" date="2020-09" db="EMBL/GenBank/DDBJ databases">
        <title>Genomic characterization of a novel Parvarchaeota family in acid mine drainage sediments.</title>
        <authorList>
            <person name="Luo Z.-H."/>
        </authorList>
    </citation>
    <scope>NUCLEOTIDE SEQUENCE [LARGE SCALE GENOMIC DNA]</scope>
    <source>
        <strain evidence="10">MAS1_bins.189</strain>
    </source>
</reference>
<dbReference type="SUPFAM" id="SSF55174">
    <property type="entry name" value="Alpha-L RNA-binding motif"/>
    <property type="match status" value="1"/>
</dbReference>
<organism evidence="10 11">
    <name type="scientific">Candidatus Acidifodinimicrobium mancum</name>
    <dbReference type="NCBI Taxonomy" id="2898728"/>
    <lineage>
        <taxon>Archaea</taxon>
        <taxon>Candidatus Parvarchaeota</taxon>
        <taxon>Candidatus Acidifodinimicrobiaceae</taxon>
        <taxon>Candidatus Acidifodinimicrobium</taxon>
    </lineage>
</organism>
<feature type="domain" description="Small ribosomal subunit protein eS4 central region" evidence="8">
    <location>
        <begin position="95"/>
        <end position="167"/>
    </location>
</feature>
<feature type="domain" description="RNA-binding S4" evidence="9">
    <location>
        <begin position="53"/>
        <end position="91"/>
    </location>
</feature>
<evidence type="ECO:0000259" key="8">
    <source>
        <dbReference type="Pfam" id="PF00900"/>
    </source>
</evidence>
<dbReference type="CDD" id="cd00165">
    <property type="entry name" value="S4"/>
    <property type="match status" value="1"/>
</dbReference>
<sequence length="220" mass="24655">MAKHGESKHTKRSSVTNRVVVPRKKYKYYFRPLPSSHKKQYSIALLGFLRDIMKIAKTAKEASFLLKQGYVKLDGKIIKDKKREVGFGDLVSVRGKNFKVWLDERGKLISAPDEEGGERKKLKVISKHLDKGGAQILSLSDGSNIKMGDKSVNVNDSVVIDLKQRKIEKVLPMEQGKEVIVFMGANAGNVGRVKEISGKEVEVELKEREIKASIDSCMVL</sequence>
<proteinExistence type="predicted"/>
<dbReference type="InterPro" id="IPR038237">
    <property type="entry name" value="Ribosomal_eS4_central_sf"/>
</dbReference>
<accession>A0A8T3UQW5</accession>
<dbReference type="InterPro" id="IPR036986">
    <property type="entry name" value="S4_RNA-bd_sf"/>
</dbReference>
<gene>
    <name evidence="10" type="ORF">IHE51_00310</name>
</gene>
<evidence type="ECO:0000256" key="2">
    <source>
        <dbReference type="ARBA" id="ARBA00022884"/>
    </source>
</evidence>
<evidence type="ECO:0000313" key="10">
    <source>
        <dbReference type="EMBL" id="MBE5728292.1"/>
    </source>
</evidence>
<evidence type="ECO:0000256" key="5">
    <source>
        <dbReference type="ARBA" id="ARBA00035272"/>
    </source>
</evidence>
<name>A0A8T3UQW5_9ARCH</name>
<keyword evidence="4" id="KW-0687">Ribonucleoprotein</keyword>
<dbReference type="InterPro" id="IPR013845">
    <property type="entry name" value="Ribosomal_eS4_central_region"/>
</dbReference>
<dbReference type="GO" id="GO:0006412">
    <property type="term" value="P:translation"/>
    <property type="evidence" value="ECO:0007669"/>
    <property type="project" value="InterPro"/>
</dbReference>
<evidence type="ECO:0000259" key="9">
    <source>
        <dbReference type="Pfam" id="PF01479"/>
    </source>
</evidence>
<evidence type="ECO:0000313" key="11">
    <source>
        <dbReference type="Proteomes" id="UP000718571"/>
    </source>
</evidence>
<dbReference type="PANTHER" id="PTHR11581">
    <property type="entry name" value="30S/40S RIBOSOMAL PROTEIN S4"/>
    <property type="match status" value="1"/>
</dbReference>
<comment type="caution">
    <text evidence="10">The sequence shown here is derived from an EMBL/GenBank/DDBJ whole genome shotgun (WGS) entry which is preliminary data.</text>
</comment>
<dbReference type="PANTHER" id="PTHR11581:SF0">
    <property type="entry name" value="SMALL RIBOSOMAL SUBUNIT PROTEIN ES4"/>
    <property type="match status" value="1"/>
</dbReference>
<dbReference type="GO" id="GO:0019843">
    <property type="term" value="F:rRNA binding"/>
    <property type="evidence" value="ECO:0007669"/>
    <property type="project" value="UniProtKB-KW"/>
</dbReference>
<evidence type="ECO:0000256" key="1">
    <source>
        <dbReference type="ARBA" id="ARBA00022730"/>
    </source>
</evidence>
<dbReference type="AlphaFoldDB" id="A0A8T3UQW5"/>
<dbReference type="InterPro" id="IPR002942">
    <property type="entry name" value="S4_RNA-bd"/>
</dbReference>
<evidence type="ECO:0000256" key="7">
    <source>
        <dbReference type="PROSITE-ProRule" id="PRU00182"/>
    </source>
</evidence>
<keyword evidence="1" id="KW-0699">rRNA-binding</keyword>
<evidence type="ECO:0000256" key="3">
    <source>
        <dbReference type="ARBA" id="ARBA00022980"/>
    </source>
</evidence>
<dbReference type="EMBL" id="JADFAR010000005">
    <property type="protein sequence ID" value="MBE5728292.1"/>
    <property type="molecule type" value="Genomic_DNA"/>
</dbReference>
<dbReference type="GO" id="GO:0022627">
    <property type="term" value="C:cytosolic small ribosomal subunit"/>
    <property type="evidence" value="ECO:0007669"/>
    <property type="project" value="TreeGrafter"/>
</dbReference>
<evidence type="ECO:0000256" key="6">
    <source>
        <dbReference type="ARBA" id="ARBA00035388"/>
    </source>
</evidence>
<dbReference type="Pfam" id="PF00900">
    <property type="entry name" value="Ribosomal_S4e"/>
    <property type="match status" value="1"/>
</dbReference>
<keyword evidence="3" id="KW-0689">Ribosomal protein</keyword>
<protein>
    <recommendedName>
        <fullName evidence="5">Small ribosomal subunit protein eS4</fullName>
    </recommendedName>
    <alternativeName>
        <fullName evidence="6">30S ribosomal protein S4e</fullName>
    </alternativeName>
</protein>
<dbReference type="Proteomes" id="UP000718571">
    <property type="component" value="Unassembled WGS sequence"/>
</dbReference>